<reference evidence="1 2" key="2">
    <citation type="journal article" date="2015" name="Biomed. Res. Int.">
        <title>Effects of Arsenite Resistance on the Growth and Functional Gene Expression of Leptospirillum ferriphilum and Acidithiobacillus thiooxidans in Pure Culture and Coculture.</title>
        <authorList>
            <person name="Jiang H."/>
            <person name="Liang Y."/>
            <person name="Yin H."/>
            <person name="Xiao Y."/>
            <person name="Guo X."/>
            <person name="Xu Y."/>
            <person name="Hu Q."/>
            <person name="Liu H."/>
            <person name="Liu X."/>
        </authorList>
    </citation>
    <scope>NUCLEOTIDE SEQUENCE [LARGE SCALE GENOMIC DNA]</scope>
    <source>
        <strain evidence="1 2">YSK</strain>
    </source>
</reference>
<keyword evidence="2" id="KW-1185">Reference proteome</keyword>
<evidence type="ECO:0000313" key="2">
    <source>
        <dbReference type="Proteomes" id="UP000027059"/>
    </source>
</evidence>
<proteinExistence type="predicted"/>
<organism evidence="1 2">
    <name type="scientific">Leptospirillum ferriphilum YSK</name>
    <dbReference type="NCBI Taxonomy" id="1441628"/>
    <lineage>
        <taxon>Bacteria</taxon>
        <taxon>Pseudomonadati</taxon>
        <taxon>Nitrospirota</taxon>
        <taxon>Nitrospiria</taxon>
        <taxon>Nitrospirales</taxon>
        <taxon>Nitrospiraceae</taxon>
        <taxon>Leptospirillum</taxon>
    </lineage>
</organism>
<dbReference type="HOGENOM" id="CLU_2717468_0_0_0"/>
<sequence>MSLGEKDSLPVIMFACGHLNKYREDLSSCIGCLEVVSQGFSRSLVFSRVSSFFIRCSKKPGKNVFERGSGEK</sequence>
<evidence type="ECO:0000313" key="1">
    <source>
        <dbReference type="EMBL" id="AIA31891.1"/>
    </source>
</evidence>
<dbReference type="Proteomes" id="UP000027059">
    <property type="component" value="Chromosome"/>
</dbReference>
<name>A0A059Y2T9_9BACT</name>
<reference evidence="2" key="1">
    <citation type="submission" date="2014-02" db="EMBL/GenBank/DDBJ databases">
        <title>Complete genome sequence and comparative genomic analysis of the nitrogen-fixing bacterium Leptospirillum ferriphilum YSK.</title>
        <authorList>
            <person name="Guo X."/>
            <person name="Yin H."/>
            <person name="Liang Y."/>
            <person name="Hu Q."/>
            <person name="Ma L."/>
            <person name="Xiao Y."/>
            <person name="Zhang X."/>
            <person name="Qiu G."/>
            <person name="Liu X."/>
        </authorList>
    </citation>
    <scope>NUCLEOTIDE SEQUENCE [LARGE SCALE GENOMIC DNA]</scope>
    <source>
        <strain evidence="2">YSK</strain>
    </source>
</reference>
<gene>
    <name evidence="1" type="ORF">Y981_09655</name>
</gene>
<accession>A0A059Y2T9</accession>
<dbReference type="KEGG" id="lfp:Y981_09655"/>
<dbReference type="EMBL" id="CP007243">
    <property type="protein sequence ID" value="AIA31891.1"/>
    <property type="molecule type" value="Genomic_DNA"/>
</dbReference>
<protein>
    <submittedName>
        <fullName evidence="1">Uncharacterized protein</fullName>
    </submittedName>
</protein>
<dbReference type="AlphaFoldDB" id="A0A059Y2T9"/>